<keyword evidence="3" id="KW-1185">Reference proteome</keyword>
<protein>
    <submittedName>
        <fullName evidence="2">GDSL family lipase</fullName>
    </submittedName>
</protein>
<dbReference type="RefSeq" id="WP_122900350.1">
    <property type="nucleotide sequence ID" value="NZ_RHIB01000003.1"/>
</dbReference>
<dbReference type="OrthoDB" id="9794725at2"/>
<dbReference type="Gene3D" id="3.40.50.1110">
    <property type="entry name" value="SGNH hydrolase"/>
    <property type="match status" value="1"/>
</dbReference>
<dbReference type="CDD" id="cd01834">
    <property type="entry name" value="SGNH_hydrolase_like_2"/>
    <property type="match status" value="1"/>
</dbReference>
<dbReference type="Pfam" id="PF13472">
    <property type="entry name" value="Lipase_GDSL_2"/>
    <property type="match status" value="1"/>
</dbReference>
<feature type="domain" description="SGNH hydrolase-type esterase" evidence="1">
    <location>
        <begin position="11"/>
        <end position="200"/>
    </location>
</feature>
<evidence type="ECO:0000313" key="2">
    <source>
        <dbReference type="EMBL" id="RNA66673.1"/>
    </source>
</evidence>
<dbReference type="InterPro" id="IPR013830">
    <property type="entry name" value="SGNH_hydro"/>
</dbReference>
<dbReference type="Proteomes" id="UP000278746">
    <property type="component" value="Unassembled WGS sequence"/>
</dbReference>
<evidence type="ECO:0000313" key="3">
    <source>
        <dbReference type="Proteomes" id="UP000278746"/>
    </source>
</evidence>
<organism evidence="2 3">
    <name type="scientific">Alteribacter keqinensis</name>
    <dbReference type="NCBI Taxonomy" id="2483800"/>
    <lineage>
        <taxon>Bacteria</taxon>
        <taxon>Bacillati</taxon>
        <taxon>Bacillota</taxon>
        <taxon>Bacilli</taxon>
        <taxon>Bacillales</taxon>
        <taxon>Bacillaceae</taxon>
        <taxon>Alteribacter</taxon>
    </lineage>
</organism>
<dbReference type="SUPFAM" id="SSF52266">
    <property type="entry name" value="SGNH hydrolase"/>
    <property type="match status" value="1"/>
</dbReference>
<evidence type="ECO:0000259" key="1">
    <source>
        <dbReference type="Pfam" id="PF13472"/>
    </source>
</evidence>
<dbReference type="InterPro" id="IPR036514">
    <property type="entry name" value="SGNH_hydro_sf"/>
</dbReference>
<reference evidence="2 3" key="1">
    <citation type="submission" date="2018-10" db="EMBL/GenBank/DDBJ databases">
        <title>Bacillus Keqinensis sp. nov., a moderately halophilic bacterium isolated from a saline-alkaline lake.</title>
        <authorList>
            <person name="Wang H."/>
        </authorList>
    </citation>
    <scope>NUCLEOTIDE SEQUENCE [LARGE SCALE GENOMIC DNA]</scope>
    <source>
        <strain evidence="2 3">KQ-3</strain>
    </source>
</reference>
<proteinExistence type="predicted"/>
<dbReference type="InterPro" id="IPR051532">
    <property type="entry name" value="Ester_Hydrolysis_Enzymes"/>
</dbReference>
<dbReference type="AlphaFoldDB" id="A0A3M7TM27"/>
<dbReference type="PANTHER" id="PTHR30383">
    <property type="entry name" value="THIOESTERASE 1/PROTEASE 1/LYSOPHOSPHOLIPASE L1"/>
    <property type="match status" value="1"/>
</dbReference>
<dbReference type="GO" id="GO:0004622">
    <property type="term" value="F:phosphatidylcholine lysophospholipase activity"/>
    <property type="evidence" value="ECO:0007669"/>
    <property type="project" value="TreeGrafter"/>
</dbReference>
<comment type="caution">
    <text evidence="2">The sequence shown here is derived from an EMBL/GenBank/DDBJ whole genome shotgun (WGS) entry which is preliminary data.</text>
</comment>
<sequence>MIFTHGKKLLFTGDSITDCGREKPDGEGLFEELGNGYVSFVNALIQSRYPELGLRVVNKGMNGDTVRELAERWQRDVVDQNPDYLAIMIGINDVWRQFHSPFEKEQHIYIAEYKRTLEGFMEGACPHVDKLILMTPFFLEKNRNDQMRLQMDRYGEAVRELAEKYACVFVDTQRAFDDYLEHAYTSSLAWDRVHPSATGHMILARTFLSAIGWEE</sequence>
<name>A0A3M7TM27_9BACI</name>
<dbReference type="PANTHER" id="PTHR30383:SF5">
    <property type="entry name" value="SGNH HYDROLASE-TYPE ESTERASE DOMAIN-CONTAINING PROTEIN"/>
    <property type="match status" value="1"/>
</dbReference>
<gene>
    <name evidence="2" type="ORF">EBO34_15770</name>
</gene>
<accession>A0A3M7TM27</accession>
<dbReference type="EMBL" id="RHIB01000003">
    <property type="protein sequence ID" value="RNA66673.1"/>
    <property type="molecule type" value="Genomic_DNA"/>
</dbReference>